<evidence type="ECO:0000313" key="3">
    <source>
        <dbReference type="EMBL" id="KAF1764740.1"/>
    </source>
</evidence>
<dbReference type="Proteomes" id="UP000483820">
    <property type="component" value="Chromosome II"/>
</dbReference>
<dbReference type="CTD" id="78773966"/>
<feature type="domain" description="Sdz-33 F-box" evidence="2">
    <location>
        <begin position="227"/>
        <end position="275"/>
    </location>
</feature>
<evidence type="ECO:0000256" key="1">
    <source>
        <dbReference type="SAM" id="Coils"/>
    </source>
</evidence>
<reference evidence="3 4" key="1">
    <citation type="submission" date="2019-12" db="EMBL/GenBank/DDBJ databases">
        <title>Chromosome-level assembly of the Caenorhabditis remanei genome.</title>
        <authorList>
            <person name="Teterina A.A."/>
            <person name="Willis J.H."/>
            <person name="Phillips P.C."/>
        </authorList>
    </citation>
    <scope>NUCLEOTIDE SEQUENCE [LARGE SCALE GENOMIC DNA]</scope>
    <source>
        <strain evidence="3 4">PX506</strain>
        <tissue evidence="3">Whole organism</tissue>
    </source>
</reference>
<feature type="coiled-coil region" evidence="1">
    <location>
        <begin position="357"/>
        <end position="387"/>
    </location>
</feature>
<evidence type="ECO:0000259" key="2">
    <source>
        <dbReference type="Pfam" id="PF07735"/>
    </source>
</evidence>
<organism evidence="3 4">
    <name type="scientific">Caenorhabditis remanei</name>
    <name type="common">Caenorhabditis vulgaris</name>
    <dbReference type="NCBI Taxonomy" id="31234"/>
    <lineage>
        <taxon>Eukaryota</taxon>
        <taxon>Metazoa</taxon>
        <taxon>Ecdysozoa</taxon>
        <taxon>Nematoda</taxon>
        <taxon>Chromadorea</taxon>
        <taxon>Rhabditida</taxon>
        <taxon>Rhabditina</taxon>
        <taxon>Rhabditomorpha</taxon>
        <taxon>Rhabditoidea</taxon>
        <taxon>Rhabditidae</taxon>
        <taxon>Peloderinae</taxon>
        <taxon>Caenorhabditis</taxon>
    </lineage>
</organism>
<dbReference type="AlphaFoldDB" id="A0A6A5HA91"/>
<name>A0A6A5HA91_CAERE</name>
<dbReference type="InterPro" id="IPR012885">
    <property type="entry name" value="F-box_Sdz-33"/>
</dbReference>
<dbReference type="Pfam" id="PF07735">
    <property type="entry name" value="FBA_2"/>
    <property type="match status" value="1"/>
</dbReference>
<sequence>MCIWKTGKVSPTCRCTICRFLSKLFNLKFTPFPLLKLPLVPLRLITRMMNSNEILKLSICSYQMELFLKSSKYKVRGFHYQLNDSFLQFDMGKRDYLSVNFEKVKNERQLEKVTKMKQLCNRGYQEDQNIFSIEYISKNEILAMCNLVSSLHSSPFIQWAFHFDDMEMPTFWYYFDKALTGKCDMLVFREGSLSEELLTAVMDRAPVSMEMCIFSDISLNFRHSKAMKYFSINYKEARWVTVDDLKTVRNSKVVTLETTNFDSSDINEFLKYWVDCEEHMFRRLYLRMKEGTVIDKNILTDQLVTVQTPNDNCNHIFIKMRNDINNEFSLAYFNDFVSDIFELLVLRPETHPDINELLKLLEKKKDLEIELSRIEEAAENLGETEARNKIVREISSGLVLLRRQLMENNEKEYIFAM</sequence>
<dbReference type="EMBL" id="WUAV01000002">
    <property type="protein sequence ID" value="KAF1764740.1"/>
    <property type="molecule type" value="Genomic_DNA"/>
</dbReference>
<dbReference type="GeneID" id="78773966"/>
<dbReference type="KEGG" id="crq:GCK72_004690"/>
<accession>A0A6A5HA91</accession>
<gene>
    <name evidence="3" type="ORF">GCK72_004690</name>
</gene>
<protein>
    <recommendedName>
        <fullName evidence="2">Sdz-33 F-box domain-containing protein</fullName>
    </recommendedName>
</protein>
<dbReference type="PANTHER" id="PTHR21503">
    <property type="entry name" value="F-BOX-CONTAINING HYPOTHETICAL PROTEIN C.ELEGANS"/>
    <property type="match status" value="1"/>
</dbReference>
<comment type="caution">
    <text evidence="3">The sequence shown here is derived from an EMBL/GenBank/DDBJ whole genome shotgun (WGS) entry which is preliminary data.</text>
</comment>
<dbReference type="RefSeq" id="XP_053589027.1">
    <property type="nucleotide sequence ID" value="XM_053724833.1"/>
</dbReference>
<proteinExistence type="predicted"/>
<keyword evidence="1" id="KW-0175">Coiled coil</keyword>
<evidence type="ECO:0000313" key="4">
    <source>
        <dbReference type="Proteomes" id="UP000483820"/>
    </source>
</evidence>
<dbReference type="PANTHER" id="PTHR21503:SF8">
    <property type="entry name" value="F-BOX ASSOCIATED DOMAIN-CONTAINING PROTEIN-RELATED"/>
    <property type="match status" value="1"/>
</dbReference>